<dbReference type="Proteomes" id="UP000192343">
    <property type="component" value="Unassembled WGS sequence"/>
</dbReference>
<dbReference type="Pfam" id="PF00672">
    <property type="entry name" value="HAMP"/>
    <property type="match status" value="1"/>
</dbReference>
<feature type="transmembrane region" description="Helical" evidence="10">
    <location>
        <begin position="291"/>
        <end position="314"/>
    </location>
</feature>
<dbReference type="RefSeq" id="WP_083049304.1">
    <property type="nucleotide sequence ID" value="NZ_MWQY01000006.1"/>
</dbReference>
<protein>
    <recommendedName>
        <fullName evidence="15">Methyl-accepting chemotaxis protein</fullName>
    </recommendedName>
</protein>
<dbReference type="Pfam" id="PF00015">
    <property type="entry name" value="MCPsignal"/>
    <property type="match status" value="1"/>
</dbReference>
<dbReference type="CDD" id="cd06225">
    <property type="entry name" value="HAMP"/>
    <property type="match status" value="1"/>
</dbReference>
<evidence type="ECO:0000259" key="12">
    <source>
        <dbReference type="PROSITE" id="PS50885"/>
    </source>
</evidence>
<dbReference type="STRING" id="1963862.B4O97_06335"/>
<dbReference type="Pfam" id="PF02743">
    <property type="entry name" value="dCache_1"/>
    <property type="match status" value="1"/>
</dbReference>
<evidence type="ECO:0000256" key="2">
    <source>
        <dbReference type="ARBA" id="ARBA00022475"/>
    </source>
</evidence>
<feature type="region of interest" description="Disordered" evidence="9">
    <location>
        <begin position="708"/>
        <end position="762"/>
    </location>
</feature>
<feature type="domain" description="HAMP" evidence="12">
    <location>
        <begin position="316"/>
        <end position="368"/>
    </location>
</feature>
<dbReference type="PROSITE" id="PS50885">
    <property type="entry name" value="HAMP"/>
    <property type="match status" value="1"/>
</dbReference>
<keyword evidence="4 10" id="KW-0812">Transmembrane</keyword>
<dbReference type="EMBL" id="MWQY01000006">
    <property type="protein sequence ID" value="ORC36205.1"/>
    <property type="molecule type" value="Genomic_DNA"/>
</dbReference>
<dbReference type="CDD" id="cd18773">
    <property type="entry name" value="PDC1_HK_sensor"/>
    <property type="match status" value="1"/>
</dbReference>
<comment type="caution">
    <text evidence="13">The sequence shown here is derived from an EMBL/GenBank/DDBJ whole genome shotgun (WGS) entry which is preliminary data.</text>
</comment>
<dbReference type="SUPFAM" id="SSF58104">
    <property type="entry name" value="Methyl-accepting chemotaxis protein (MCP) signaling domain"/>
    <property type="match status" value="2"/>
</dbReference>
<reference evidence="13 14" key="1">
    <citation type="submission" date="2017-03" db="EMBL/GenBank/DDBJ databases">
        <title>Draft Genome sequence of Marispirochaeta sp. strain JC444.</title>
        <authorList>
            <person name="Shivani Y."/>
            <person name="Subhash Y."/>
            <person name="Sasikala C."/>
            <person name="Ramana C."/>
        </authorList>
    </citation>
    <scope>NUCLEOTIDE SEQUENCE [LARGE SCALE GENOMIC DNA]</scope>
    <source>
        <strain evidence="13 14">JC444</strain>
    </source>
</reference>
<evidence type="ECO:0000313" key="13">
    <source>
        <dbReference type="EMBL" id="ORC36205.1"/>
    </source>
</evidence>
<keyword evidence="6 10" id="KW-0472">Membrane</keyword>
<dbReference type="InterPro" id="IPR051310">
    <property type="entry name" value="MCP_chemotaxis"/>
</dbReference>
<keyword evidence="14" id="KW-1185">Reference proteome</keyword>
<dbReference type="SMART" id="SM00283">
    <property type="entry name" value="MA"/>
    <property type="match status" value="1"/>
</dbReference>
<dbReference type="SMART" id="SM00304">
    <property type="entry name" value="HAMP"/>
    <property type="match status" value="1"/>
</dbReference>
<organism evidence="13 14">
    <name type="scientific">Marispirochaeta aestuarii</name>
    <dbReference type="NCBI Taxonomy" id="1963862"/>
    <lineage>
        <taxon>Bacteria</taxon>
        <taxon>Pseudomonadati</taxon>
        <taxon>Spirochaetota</taxon>
        <taxon>Spirochaetia</taxon>
        <taxon>Spirochaetales</taxon>
        <taxon>Spirochaetaceae</taxon>
        <taxon>Marispirochaeta</taxon>
    </lineage>
</organism>
<proteinExistence type="inferred from homology"/>
<evidence type="ECO:0000256" key="8">
    <source>
        <dbReference type="PROSITE-ProRule" id="PRU00284"/>
    </source>
</evidence>
<evidence type="ECO:0000256" key="3">
    <source>
        <dbReference type="ARBA" id="ARBA00022500"/>
    </source>
</evidence>
<dbReference type="GO" id="GO:0005886">
    <property type="term" value="C:plasma membrane"/>
    <property type="evidence" value="ECO:0007669"/>
    <property type="project" value="UniProtKB-SubCell"/>
</dbReference>
<dbReference type="GO" id="GO:0006935">
    <property type="term" value="P:chemotaxis"/>
    <property type="evidence" value="ECO:0007669"/>
    <property type="project" value="UniProtKB-KW"/>
</dbReference>
<feature type="transmembrane region" description="Helical" evidence="10">
    <location>
        <begin position="12"/>
        <end position="33"/>
    </location>
</feature>
<dbReference type="Gene3D" id="6.10.340.10">
    <property type="match status" value="1"/>
</dbReference>
<evidence type="ECO:0000256" key="1">
    <source>
        <dbReference type="ARBA" id="ARBA00004651"/>
    </source>
</evidence>
<evidence type="ECO:0000256" key="10">
    <source>
        <dbReference type="SAM" id="Phobius"/>
    </source>
</evidence>
<dbReference type="PANTHER" id="PTHR43531">
    <property type="entry name" value="PROTEIN ICFG"/>
    <property type="match status" value="1"/>
</dbReference>
<name>A0A1Y1RZH5_9SPIO</name>
<dbReference type="PROSITE" id="PS50111">
    <property type="entry name" value="CHEMOTAXIS_TRANSDUC_2"/>
    <property type="match status" value="1"/>
</dbReference>
<dbReference type="InterPro" id="IPR004089">
    <property type="entry name" value="MCPsignal_dom"/>
</dbReference>
<dbReference type="InterPro" id="IPR003660">
    <property type="entry name" value="HAMP_dom"/>
</dbReference>
<feature type="domain" description="Methyl-accepting transducer" evidence="11">
    <location>
        <begin position="415"/>
        <end position="644"/>
    </location>
</feature>
<evidence type="ECO:0000256" key="6">
    <source>
        <dbReference type="ARBA" id="ARBA00023136"/>
    </source>
</evidence>
<evidence type="ECO:0000256" key="7">
    <source>
        <dbReference type="ARBA" id="ARBA00029447"/>
    </source>
</evidence>
<dbReference type="Gene3D" id="3.30.450.20">
    <property type="entry name" value="PAS domain"/>
    <property type="match status" value="1"/>
</dbReference>
<keyword evidence="8" id="KW-0807">Transducer</keyword>
<evidence type="ECO:0000259" key="11">
    <source>
        <dbReference type="PROSITE" id="PS50111"/>
    </source>
</evidence>
<accession>A0A1Y1RZH5</accession>
<comment type="similarity">
    <text evidence="7">Belongs to the methyl-accepting chemotaxis (MCP) protein family.</text>
</comment>
<dbReference type="InterPro" id="IPR033479">
    <property type="entry name" value="dCache_1"/>
</dbReference>
<sequence>MRRRNVTSRFGISAWVSLITVILLVVVFAGMLITIGGRLSTDIDDVQIQGFESEVKAIRHLVEFQTRLVERILKAHLLNTKYAEAFVTGNFNEAQGLLRILNSNLQILDAALMVDTNGTVLAAADDSQIGKSMRGTRIWNEIEGGAAYPVDFIPSESPFSGKPVIYYAVRVFNERDEQGTLIAVLNLATFSSIYISPMQFGETGYPFLVTTDGIMVSHPNNEIIGTDVSNEEFFLMIQEKSAANFANRRVARYTFNGEDRLLVFSPATGSIPWISAVSMSQKEMSAPAVRVIRMLMISAVVAVTIMIALLILFIRSFLIKRIHGLAGLLQIAATGNLTVQAPEKGNDEFTDISRRFNRLMMALRSLVTQVREKMDVLERGGHDLSTNVQETAAAINQINANIESTRAQIANQSVSITQTSATVEQMTKNVESLGNSIERQAESVTQSSTAVEEMVQSVRVISTTTAKASEEVKALEDVSKNGKDQLDKMVGLIREIAGMSDALGEANTVIANIASQTNLLAMNAAIEAAHAGEAGAGFSVVADEIRNLAENASAQAKIVKGRLKDVTQAVGQIVSISGDTNEAFGRITGSIDGVQRVFEEIRSAMEEQSTGGEQLLGILAGMTQITETVRSGSEEMNQGNAQILEVITSLNAISEEVKNAIDEISRGTGEINRAVSNIVELSDENTESIRLVKDETTKFFLTDDEVEAAREAEMADAGGPAEDTEETDESRTEDDSATEDDDEGYLEEMTPEDEKEDKDEGK</sequence>
<gene>
    <name evidence="13" type="ORF">B4O97_06335</name>
</gene>
<dbReference type="CDD" id="cd12912">
    <property type="entry name" value="PDC2_MCP_like"/>
    <property type="match status" value="1"/>
</dbReference>
<keyword evidence="2" id="KW-1003">Cell membrane</keyword>
<evidence type="ECO:0000256" key="4">
    <source>
        <dbReference type="ARBA" id="ARBA00022692"/>
    </source>
</evidence>
<dbReference type="OrthoDB" id="359564at2"/>
<keyword evidence="5 10" id="KW-1133">Transmembrane helix</keyword>
<dbReference type="GO" id="GO:0007165">
    <property type="term" value="P:signal transduction"/>
    <property type="evidence" value="ECO:0007669"/>
    <property type="project" value="UniProtKB-KW"/>
</dbReference>
<keyword evidence="3" id="KW-0145">Chemotaxis</keyword>
<dbReference type="Gene3D" id="1.10.287.950">
    <property type="entry name" value="Methyl-accepting chemotaxis protein"/>
    <property type="match status" value="1"/>
</dbReference>
<comment type="subcellular location">
    <subcellularLocation>
        <location evidence="1">Cell membrane</location>
        <topology evidence="1">Multi-pass membrane protein</topology>
    </subcellularLocation>
</comment>
<evidence type="ECO:0000256" key="9">
    <source>
        <dbReference type="SAM" id="MobiDB-lite"/>
    </source>
</evidence>
<evidence type="ECO:0000313" key="14">
    <source>
        <dbReference type="Proteomes" id="UP000192343"/>
    </source>
</evidence>
<dbReference type="AlphaFoldDB" id="A0A1Y1RZH5"/>
<evidence type="ECO:0008006" key="15">
    <source>
        <dbReference type="Google" id="ProtNLM"/>
    </source>
</evidence>
<feature type="compositionally biased region" description="Acidic residues" evidence="9">
    <location>
        <begin position="735"/>
        <end position="762"/>
    </location>
</feature>
<dbReference type="PANTHER" id="PTHR43531:SF11">
    <property type="entry name" value="METHYL-ACCEPTING CHEMOTAXIS PROTEIN 3"/>
    <property type="match status" value="1"/>
</dbReference>
<evidence type="ECO:0000256" key="5">
    <source>
        <dbReference type="ARBA" id="ARBA00022989"/>
    </source>
</evidence>